<dbReference type="InterPro" id="IPR036390">
    <property type="entry name" value="WH_DNA-bd_sf"/>
</dbReference>
<evidence type="ECO:0000259" key="6">
    <source>
        <dbReference type="PROSITE" id="PS51078"/>
    </source>
</evidence>
<dbReference type="InterPro" id="IPR050707">
    <property type="entry name" value="HTH_MetabolicPath_Reg"/>
</dbReference>
<protein>
    <submittedName>
        <fullName evidence="7">DNA-binding IclR family transcriptional regulator</fullName>
    </submittedName>
</protein>
<gene>
    <name evidence="7" type="ORF">HNR21_005905</name>
</gene>
<dbReference type="Gene3D" id="1.10.10.10">
    <property type="entry name" value="Winged helix-like DNA-binding domain superfamily/Winged helix DNA-binding domain"/>
    <property type="match status" value="1"/>
</dbReference>
<dbReference type="InterPro" id="IPR036388">
    <property type="entry name" value="WH-like_DNA-bd_sf"/>
</dbReference>
<organism evidence="7 8">
    <name type="scientific">Thermomonospora cellulosilytica</name>
    <dbReference type="NCBI Taxonomy" id="1411118"/>
    <lineage>
        <taxon>Bacteria</taxon>
        <taxon>Bacillati</taxon>
        <taxon>Actinomycetota</taxon>
        <taxon>Actinomycetes</taxon>
        <taxon>Streptosporangiales</taxon>
        <taxon>Thermomonosporaceae</taxon>
        <taxon>Thermomonospora</taxon>
    </lineage>
</organism>
<dbReference type="GO" id="GO:0003677">
    <property type="term" value="F:DNA binding"/>
    <property type="evidence" value="ECO:0007669"/>
    <property type="project" value="UniProtKB-KW"/>
</dbReference>
<reference evidence="7 8" key="1">
    <citation type="submission" date="2020-08" db="EMBL/GenBank/DDBJ databases">
        <title>Sequencing the genomes of 1000 actinobacteria strains.</title>
        <authorList>
            <person name="Klenk H.-P."/>
        </authorList>
    </citation>
    <scope>NUCLEOTIDE SEQUENCE [LARGE SCALE GENOMIC DNA]</scope>
    <source>
        <strain evidence="7 8">DSM 45823</strain>
    </source>
</reference>
<dbReference type="Proteomes" id="UP000539313">
    <property type="component" value="Unassembled WGS sequence"/>
</dbReference>
<evidence type="ECO:0000256" key="2">
    <source>
        <dbReference type="ARBA" id="ARBA00023125"/>
    </source>
</evidence>
<feature type="region of interest" description="Disordered" evidence="4">
    <location>
        <begin position="250"/>
        <end position="274"/>
    </location>
</feature>
<feature type="domain" description="HTH iclR-type" evidence="5">
    <location>
        <begin position="12"/>
        <end position="73"/>
    </location>
</feature>
<accession>A0A7W3N3X8</accession>
<dbReference type="InterPro" id="IPR029016">
    <property type="entry name" value="GAF-like_dom_sf"/>
</dbReference>
<dbReference type="PROSITE" id="PS51077">
    <property type="entry name" value="HTH_ICLR"/>
    <property type="match status" value="1"/>
</dbReference>
<keyword evidence="2 7" id="KW-0238">DNA-binding</keyword>
<dbReference type="Pfam" id="PF09339">
    <property type="entry name" value="HTH_IclR"/>
    <property type="match status" value="1"/>
</dbReference>
<dbReference type="SMART" id="SM00346">
    <property type="entry name" value="HTH_ICLR"/>
    <property type="match status" value="1"/>
</dbReference>
<sequence>MTQPGRRTGTRPPVTRRVLGILEAFTPERPALTLTEICRRTGLPLATAHRLVGELVAWGALERGDGGAYRIGLRLWEVASLAPRGPGLREAALPFMEDLYEATHQNVQLAVLDGLEVIYLERLSGRDAVHVFTRVGGRFPAHATGVGLALLAHADPELQERAIAGPLRRFTPKTICSGHQLRRILAEVRRTGVAISDGQVELFALSVAAPVHGPDDSVVAALSIVVPADAYDPRTLVPVVRAGARGISRALGAPSARRPPASAARESSPAPTGR</sequence>
<proteinExistence type="predicted"/>
<dbReference type="AlphaFoldDB" id="A0A7W3N3X8"/>
<keyword evidence="3" id="KW-0804">Transcription</keyword>
<dbReference type="PANTHER" id="PTHR30136">
    <property type="entry name" value="HELIX-TURN-HELIX TRANSCRIPTIONAL REGULATOR, ICLR FAMILY"/>
    <property type="match status" value="1"/>
</dbReference>
<dbReference type="SUPFAM" id="SSF46785">
    <property type="entry name" value="Winged helix' DNA-binding domain"/>
    <property type="match status" value="1"/>
</dbReference>
<evidence type="ECO:0000256" key="4">
    <source>
        <dbReference type="SAM" id="MobiDB-lite"/>
    </source>
</evidence>
<evidence type="ECO:0000259" key="5">
    <source>
        <dbReference type="PROSITE" id="PS51077"/>
    </source>
</evidence>
<name>A0A7W3N3X8_9ACTN</name>
<comment type="caution">
    <text evidence="7">The sequence shown here is derived from an EMBL/GenBank/DDBJ whole genome shotgun (WGS) entry which is preliminary data.</text>
</comment>
<dbReference type="Pfam" id="PF01614">
    <property type="entry name" value="IclR_C"/>
    <property type="match status" value="1"/>
</dbReference>
<dbReference type="Gene3D" id="3.30.450.40">
    <property type="match status" value="1"/>
</dbReference>
<dbReference type="PROSITE" id="PS51078">
    <property type="entry name" value="ICLR_ED"/>
    <property type="match status" value="1"/>
</dbReference>
<dbReference type="GO" id="GO:0003700">
    <property type="term" value="F:DNA-binding transcription factor activity"/>
    <property type="evidence" value="ECO:0007669"/>
    <property type="project" value="TreeGrafter"/>
</dbReference>
<dbReference type="InterPro" id="IPR014757">
    <property type="entry name" value="Tscrpt_reg_IclR_C"/>
</dbReference>
<dbReference type="InterPro" id="IPR005471">
    <property type="entry name" value="Tscrpt_reg_IclR_N"/>
</dbReference>
<dbReference type="GO" id="GO:0045892">
    <property type="term" value="P:negative regulation of DNA-templated transcription"/>
    <property type="evidence" value="ECO:0007669"/>
    <property type="project" value="TreeGrafter"/>
</dbReference>
<evidence type="ECO:0000313" key="7">
    <source>
        <dbReference type="EMBL" id="MBA9007023.1"/>
    </source>
</evidence>
<feature type="domain" description="IclR-ED" evidence="6">
    <location>
        <begin position="74"/>
        <end position="253"/>
    </location>
</feature>
<dbReference type="PANTHER" id="PTHR30136:SF24">
    <property type="entry name" value="HTH-TYPE TRANSCRIPTIONAL REPRESSOR ALLR"/>
    <property type="match status" value="1"/>
</dbReference>
<keyword evidence="8" id="KW-1185">Reference proteome</keyword>
<evidence type="ECO:0000256" key="1">
    <source>
        <dbReference type="ARBA" id="ARBA00023015"/>
    </source>
</evidence>
<keyword evidence="1" id="KW-0805">Transcription regulation</keyword>
<dbReference type="EMBL" id="JACJII010000001">
    <property type="protein sequence ID" value="MBA9007023.1"/>
    <property type="molecule type" value="Genomic_DNA"/>
</dbReference>
<dbReference type="SUPFAM" id="SSF55781">
    <property type="entry name" value="GAF domain-like"/>
    <property type="match status" value="1"/>
</dbReference>
<evidence type="ECO:0000313" key="8">
    <source>
        <dbReference type="Proteomes" id="UP000539313"/>
    </source>
</evidence>
<evidence type="ECO:0000256" key="3">
    <source>
        <dbReference type="ARBA" id="ARBA00023163"/>
    </source>
</evidence>
<dbReference type="RefSeq" id="WP_119729358.1">
    <property type="nucleotide sequence ID" value="NZ_JACJII010000001.1"/>
</dbReference>